<dbReference type="AlphaFoldDB" id="A0AAQ3XE83"/>
<keyword evidence="4" id="KW-1185">Reference proteome</keyword>
<dbReference type="InterPro" id="IPR056592">
    <property type="entry name" value="Beta-prop_At3g26010-like"/>
</dbReference>
<dbReference type="Pfam" id="PF00646">
    <property type="entry name" value="F-box"/>
    <property type="match status" value="1"/>
</dbReference>
<dbReference type="InterPro" id="IPR055290">
    <property type="entry name" value="At3g26010-like"/>
</dbReference>
<dbReference type="EMBL" id="CP144754">
    <property type="protein sequence ID" value="WVZ95758.1"/>
    <property type="molecule type" value="Genomic_DNA"/>
</dbReference>
<sequence length="457" mass="50658">MTKSELSSPSLLTGGGDSQPPAGAASVPSIPTLSGRDLDAIPPSLPPGPGANMDGPNVAAGLPDDPLVEILSRVPAKSLCRFKCVSKAWRGLINDPLHRKKLPHAMEGLFFWPKRLGGSDSDVDHLSFIHLTARSVPLDIDSCFSSVLTGLPEAEILELVDSCNGLMLLKHRRWWDPDFTSGYIVFNPTTRQRRTVPSCGCPKSLFEHTNTTYLAFDPAISSQFHLIHMRERSWSRGEGQVVVSAVSVHAYSSEIGTWSHNQTTWDELANQGWETYGMGMSNFRAFVNGMLHLFVSNVDSGEHQMLAVDVQGMIQRMISLPVPTNVSSTHQRYVIHSQGLLHYVISDLDAKSGQLHLHVWVLQKYDAKGWVRKDTVCIPKLVGKWDSLDQLVDMHQDCNVFFFLQNWNRELMAFDKLIAYDMDSKEVSVLVAPGNKGFYSIGAPYVPCFADLPVLTN</sequence>
<evidence type="ECO:0000259" key="2">
    <source>
        <dbReference type="PROSITE" id="PS50181"/>
    </source>
</evidence>
<feature type="region of interest" description="Disordered" evidence="1">
    <location>
        <begin position="1"/>
        <end position="59"/>
    </location>
</feature>
<proteinExistence type="predicted"/>
<dbReference type="CDD" id="cd22157">
    <property type="entry name" value="F-box_AtFBW1-like"/>
    <property type="match status" value="1"/>
</dbReference>
<feature type="compositionally biased region" description="Polar residues" evidence="1">
    <location>
        <begin position="1"/>
        <end position="11"/>
    </location>
</feature>
<dbReference type="PANTHER" id="PTHR35546">
    <property type="entry name" value="F-BOX PROTEIN INTERACTION DOMAIN PROTEIN-RELATED"/>
    <property type="match status" value="1"/>
</dbReference>
<dbReference type="Gene3D" id="1.20.1280.50">
    <property type="match status" value="1"/>
</dbReference>
<organism evidence="3 4">
    <name type="scientific">Paspalum notatum var. saurae</name>
    <dbReference type="NCBI Taxonomy" id="547442"/>
    <lineage>
        <taxon>Eukaryota</taxon>
        <taxon>Viridiplantae</taxon>
        <taxon>Streptophyta</taxon>
        <taxon>Embryophyta</taxon>
        <taxon>Tracheophyta</taxon>
        <taxon>Spermatophyta</taxon>
        <taxon>Magnoliopsida</taxon>
        <taxon>Liliopsida</taxon>
        <taxon>Poales</taxon>
        <taxon>Poaceae</taxon>
        <taxon>PACMAD clade</taxon>
        <taxon>Panicoideae</taxon>
        <taxon>Andropogonodae</taxon>
        <taxon>Paspaleae</taxon>
        <taxon>Paspalinae</taxon>
        <taxon>Paspalum</taxon>
    </lineage>
</organism>
<dbReference type="InterPro" id="IPR001810">
    <property type="entry name" value="F-box_dom"/>
</dbReference>
<dbReference type="PROSITE" id="PS50181">
    <property type="entry name" value="FBOX"/>
    <property type="match status" value="1"/>
</dbReference>
<name>A0AAQ3XE83_PASNO</name>
<dbReference type="SUPFAM" id="SSF81383">
    <property type="entry name" value="F-box domain"/>
    <property type="match status" value="1"/>
</dbReference>
<accession>A0AAQ3XE83</accession>
<evidence type="ECO:0000313" key="3">
    <source>
        <dbReference type="EMBL" id="WVZ95758.1"/>
    </source>
</evidence>
<gene>
    <name evidence="3" type="ORF">U9M48_041482</name>
</gene>
<dbReference type="SMART" id="SM00256">
    <property type="entry name" value="FBOX"/>
    <property type="match status" value="1"/>
</dbReference>
<reference evidence="3 4" key="1">
    <citation type="submission" date="2024-02" db="EMBL/GenBank/DDBJ databases">
        <title>High-quality chromosome-scale genome assembly of Pensacola bahiagrass (Paspalum notatum Flugge var. saurae).</title>
        <authorList>
            <person name="Vega J.M."/>
            <person name="Podio M."/>
            <person name="Orjuela J."/>
            <person name="Siena L.A."/>
            <person name="Pessino S.C."/>
            <person name="Combes M.C."/>
            <person name="Mariac C."/>
            <person name="Albertini E."/>
            <person name="Pupilli F."/>
            <person name="Ortiz J.P.A."/>
            <person name="Leblanc O."/>
        </authorList>
    </citation>
    <scope>NUCLEOTIDE SEQUENCE [LARGE SCALE GENOMIC DNA]</scope>
    <source>
        <strain evidence="3">R1</strain>
        <tissue evidence="3">Leaf</tissue>
    </source>
</reference>
<evidence type="ECO:0000313" key="4">
    <source>
        <dbReference type="Proteomes" id="UP001341281"/>
    </source>
</evidence>
<dbReference type="PANTHER" id="PTHR35546:SF24">
    <property type="entry name" value="F-BOX DOMAIN-CONTAINING PROTEIN"/>
    <property type="match status" value="1"/>
</dbReference>
<feature type="domain" description="F-box" evidence="2">
    <location>
        <begin position="56"/>
        <end position="102"/>
    </location>
</feature>
<dbReference type="InterPro" id="IPR036047">
    <property type="entry name" value="F-box-like_dom_sf"/>
</dbReference>
<dbReference type="Pfam" id="PF24750">
    <property type="entry name" value="b-prop_At3g26010-like"/>
    <property type="match status" value="1"/>
</dbReference>
<dbReference type="Proteomes" id="UP001341281">
    <property type="component" value="Chromosome 10"/>
</dbReference>
<protein>
    <recommendedName>
        <fullName evidence="2">F-box domain-containing protein</fullName>
    </recommendedName>
</protein>
<evidence type="ECO:0000256" key="1">
    <source>
        <dbReference type="SAM" id="MobiDB-lite"/>
    </source>
</evidence>